<feature type="domain" description="KaiC" evidence="8">
    <location>
        <begin position="6"/>
        <end position="240"/>
    </location>
</feature>
<dbReference type="InterPro" id="IPR003593">
    <property type="entry name" value="AAA+_ATPase"/>
</dbReference>
<dbReference type="SUPFAM" id="SSF52540">
    <property type="entry name" value="P-loop containing nucleoside triphosphate hydrolases"/>
    <property type="match status" value="2"/>
</dbReference>
<evidence type="ECO:0000256" key="6">
    <source>
        <dbReference type="ARBA" id="ARBA00022801"/>
    </source>
</evidence>
<evidence type="ECO:0000313" key="10">
    <source>
        <dbReference type="Proteomes" id="UP001596099"/>
    </source>
</evidence>
<evidence type="ECO:0000313" key="9">
    <source>
        <dbReference type="EMBL" id="MFC5970972.1"/>
    </source>
</evidence>
<evidence type="ECO:0000259" key="8">
    <source>
        <dbReference type="PROSITE" id="PS51146"/>
    </source>
</evidence>
<feature type="compositionally biased region" description="Basic and acidic residues" evidence="7">
    <location>
        <begin position="496"/>
        <end position="531"/>
    </location>
</feature>
<dbReference type="InterPro" id="IPR010624">
    <property type="entry name" value="KaiC_dom"/>
</dbReference>
<dbReference type="InterPro" id="IPR051347">
    <property type="entry name" value="Circadian_clock_KaiC-rel"/>
</dbReference>
<dbReference type="PRINTS" id="PR01874">
    <property type="entry name" value="DNAREPAIRADA"/>
</dbReference>
<dbReference type="GO" id="GO:0004674">
    <property type="term" value="F:protein serine/threonine kinase activity"/>
    <property type="evidence" value="ECO:0007669"/>
    <property type="project" value="UniProtKB-EC"/>
</dbReference>
<evidence type="ECO:0000256" key="7">
    <source>
        <dbReference type="SAM" id="MobiDB-lite"/>
    </source>
</evidence>
<dbReference type="AlphaFoldDB" id="A0ABD5RK50"/>
<dbReference type="GO" id="GO:0016787">
    <property type="term" value="F:hydrolase activity"/>
    <property type="evidence" value="ECO:0007669"/>
    <property type="project" value="UniProtKB-KW"/>
</dbReference>
<keyword evidence="4" id="KW-0677">Repeat</keyword>
<dbReference type="Gene3D" id="3.40.50.300">
    <property type="entry name" value="P-loop containing nucleotide triphosphate hydrolases"/>
    <property type="match status" value="2"/>
</dbReference>
<feature type="domain" description="KaiC" evidence="8">
    <location>
        <begin position="242"/>
        <end position="476"/>
    </location>
</feature>
<gene>
    <name evidence="9" type="ORF">ACFPYI_06460</name>
</gene>
<dbReference type="Proteomes" id="UP001596099">
    <property type="component" value="Unassembled WGS sequence"/>
</dbReference>
<evidence type="ECO:0000256" key="3">
    <source>
        <dbReference type="ARBA" id="ARBA00022679"/>
    </source>
</evidence>
<proteinExistence type="predicted"/>
<keyword evidence="2" id="KW-0597">Phosphoprotein</keyword>
<evidence type="ECO:0000256" key="5">
    <source>
        <dbReference type="ARBA" id="ARBA00022777"/>
    </source>
</evidence>
<evidence type="ECO:0000256" key="2">
    <source>
        <dbReference type="ARBA" id="ARBA00022553"/>
    </source>
</evidence>
<comment type="caution">
    <text evidence="9">The sequence shown here is derived from an EMBL/GenBank/DDBJ whole genome shotgun (WGS) entry which is preliminary data.</text>
</comment>
<dbReference type="Pfam" id="PF06745">
    <property type="entry name" value="ATPase"/>
    <property type="match status" value="2"/>
</dbReference>
<accession>A0ABD5RK50</accession>
<dbReference type="EC" id="2.7.11.1" evidence="1"/>
<dbReference type="RefSeq" id="WP_247413886.1">
    <property type="nucleotide sequence ID" value="NZ_JALLGW010000001.1"/>
</dbReference>
<feature type="region of interest" description="Disordered" evidence="7">
    <location>
        <begin position="471"/>
        <end position="531"/>
    </location>
</feature>
<dbReference type="PIRSF" id="PIRSF039117">
    <property type="entry name" value="KaiC"/>
    <property type="match status" value="1"/>
</dbReference>
<dbReference type="InterPro" id="IPR014774">
    <property type="entry name" value="KaiC-like_dom"/>
</dbReference>
<dbReference type="SMART" id="SM00382">
    <property type="entry name" value="AAA"/>
    <property type="match status" value="2"/>
</dbReference>
<keyword evidence="6" id="KW-0378">Hydrolase</keyword>
<keyword evidence="3" id="KW-0808">Transferase</keyword>
<keyword evidence="10" id="KW-1185">Reference proteome</keyword>
<dbReference type="InterPro" id="IPR030665">
    <property type="entry name" value="KaiC"/>
</dbReference>
<dbReference type="PANTHER" id="PTHR42926:SF1">
    <property type="entry name" value="CIRCADIAN CLOCK OSCILLATOR PROTEIN KAIC 1"/>
    <property type="match status" value="1"/>
</dbReference>
<dbReference type="InterPro" id="IPR027417">
    <property type="entry name" value="P-loop_NTPase"/>
</dbReference>
<evidence type="ECO:0000256" key="1">
    <source>
        <dbReference type="ARBA" id="ARBA00012513"/>
    </source>
</evidence>
<dbReference type="EMBL" id="JBHSQH010000001">
    <property type="protein sequence ID" value="MFC5970972.1"/>
    <property type="molecule type" value="Genomic_DNA"/>
</dbReference>
<keyword evidence="5" id="KW-0418">Kinase</keyword>
<name>A0ABD5RK50_9EURY</name>
<protein>
    <recommendedName>
        <fullName evidence="1">non-specific serine/threonine protein kinase</fullName>
        <ecNumber evidence="1">2.7.11.1</ecNumber>
    </recommendedName>
</protein>
<dbReference type="PROSITE" id="PS51146">
    <property type="entry name" value="KAIC"/>
    <property type="match status" value="2"/>
</dbReference>
<reference evidence="9 10" key="1">
    <citation type="journal article" date="2019" name="Int. J. Syst. Evol. Microbiol.">
        <title>The Global Catalogue of Microorganisms (GCM) 10K type strain sequencing project: providing services to taxonomists for standard genome sequencing and annotation.</title>
        <authorList>
            <consortium name="The Broad Institute Genomics Platform"/>
            <consortium name="The Broad Institute Genome Sequencing Center for Infectious Disease"/>
            <person name="Wu L."/>
            <person name="Ma J."/>
        </authorList>
    </citation>
    <scope>NUCLEOTIDE SEQUENCE [LARGE SCALE GENOMIC DNA]</scope>
    <source>
        <strain evidence="9 10">CGMCC 1.12543</strain>
    </source>
</reference>
<organism evidence="9 10">
    <name type="scientific">Halomarina salina</name>
    <dbReference type="NCBI Taxonomy" id="1872699"/>
    <lineage>
        <taxon>Archaea</taxon>
        <taxon>Methanobacteriati</taxon>
        <taxon>Methanobacteriota</taxon>
        <taxon>Stenosarchaea group</taxon>
        <taxon>Halobacteria</taxon>
        <taxon>Halobacteriales</taxon>
        <taxon>Natronomonadaceae</taxon>
        <taxon>Halomarina</taxon>
    </lineage>
</organism>
<dbReference type="PANTHER" id="PTHR42926">
    <property type="match status" value="1"/>
</dbReference>
<sequence>MQEALERVSTGVAGLDEVLNGGLVKNRTYMVRGQPGAGKSILGLEFLVAGADEGEDVMYVNMEEPEAEIRKNAASLGIDVGDVEFLDLSPDSEFFSEDLSYDIFAPEEVEDGAITDRISERVEETSPERIFVDPISQLRHLSPDEYQFRKEVLSFMQFLKEQGATVLFTSQATPTTPDDDLQFMCDGVVELERTEQGRSITVPKFRGSRTLDGDHVLRIDHGGITVYPRLAPQQHEKSFELETLPSGVPELDRLLNGGIERGTVTIVTGSPGVGKTTTGVQFMKEAAGRGERSVVYSFEEAKNTLVHRCESINIPVETMMDKGTLAIEEVEALQLSATEFAHMVRQEVEENDTSIVMIDGVEGYKQALRDGDDELARELHSVCRYLKNMGVTVILMNEIPTVVGEFQLTQAGLSYLSDSIVFIQHIEMNSRMRKVIGVLKKRTSDFERNVREFRITEYGVDIGEPLDGLTGILTGNPTFEHTSGFPDEPNSRRRARENTRDMFGTDDRDSARRDVDRHADYPTDESGRDHP</sequence>
<evidence type="ECO:0000256" key="4">
    <source>
        <dbReference type="ARBA" id="ARBA00022737"/>
    </source>
</evidence>